<dbReference type="AlphaFoldDB" id="A0A0K2VIR7"/>
<protein>
    <submittedName>
        <fullName evidence="2">Uncharacterized protein</fullName>
    </submittedName>
</protein>
<proteinExistence type="predicted"/>
<sequence length="43" mass="5091">MFLGDNLSIPIYNFLTFLNYLSVWYILDNLMQGIMNISVFENI</sequence>
<keyword evidence="1" id="KW-0812">Transmembrane</keyword>
<organism evidence="2">
    <name type="scientific">Lepeophtheirus salmonis</name>
    <name type="common">Salmon louse</name>
    <name type="synonym">Caligus salmonis</name>
    <dbReference type="NCBI Taxonomy" id="72036"/>
    <lineage>
        <taxon>Eukaryota</taxon>
        <taxon>Metazoa</taxon>
        <taxon>Ecdysozoa</taxon>
        <taxon>Arthropoda</taxon>
        <taxon>Crustacea</taxon>
        <taxon>Multicrustacea</taxon>
        <taxon>Hexanauplia</taxon>
        <taxon>Copepoda</taxon>
        <taxon>Siphonostomatoida</taxon>
        <taxon>Caligidae</taxon>
        <taxon>Lepeophtheirus</taxon>
    </lineage>
</organism>
<accession>A0A0K2VIR7</accession>
<name>A0A0K2VIR7_LEPSM</name>
<evidence type="ECO:0000313" key="2">
    <source>
        <dbReference type="EMBL" id="CDW50250.1"/>
    </source>
</evidence>
<keyword evidence="1" id="KW-1133">Transmembrane helix</keyword>
<keyword evidence="1" id="KW-0472">Membrane</keyword>
<feature type="transmembrane region" description="Helical" evidence="1">
    <location>
        <begin position="6"/>
        <end position="27"/>
    </location>
</feature>
<reference evidence="2" key="1">
    <citation type="submission" date="2014-05" db="EMBL/GenBank/DDBJ databases">
        <authorList>
            <person name="Chronopoulou M."/>
        </authorList>
    </citation>
    <scope>NUCLEOTIDE SEQUENCE</scope>
    <source>
        <tissue evidence="2">Whole organism</tissue>
    </source>
</reference>
<dbReference type="EMBL" id="HACA01032889">
    <property type="protein sequence ID" value="CDW50250.1"/>
    <property type="molecule type" value="Transcribed_RNA"/>
</dbReference>
<evidence type="ECO:0000256" key="1">
    <source>
        <dbReference type="SAM" id="Phobius"/>
    </source>
</evidence>